<accession>D8PPD7</accession>
<sequence length="382" mass="40890">MTSTKPLGGVNVTFLGTASAAPSSTRNHSSLALRLDGDVWLFDCGEATQHRLQKSQVKMGKIQKIFITHTHGDHMFGVVPLLCSLLNGAGGTTEGADDPRTRVDKSLPPIELYGPQGLRAYVRGGLTYSHSLIGSPYVVHELRFPSDPDVESYLPLHPAELEGRNITQTADGIWHNIFADDRVSVSAAPILHSCPCVGYVVQEAPVPGKMDPKLYVPHIKRTGAPMSLLASLQRGESVTLPDGTTLAGPARRPGRKIAILGDTYDPSPLAPIAADVDLLVHEATNAHLPGVDPATKAEDTYETVEARAKSRGHSTPQMAGAFAKRIGAKRLVLNHFSSRYPGDESEETSRIMGAIGRLAEGEYGKPVTCARDLMSLDVGLAE</sequence>
<evidence type="ECO:0000256" key="5">
    <source>
        <dbReference type="ARBA" id="ARBA00022723"/>
    </source>
</evidence>
<reference evidence="9 10" key="1">
    <citation type="journal article" date="2010" name="Nat. Biotechnol.">
        <title>Genome sequence of the model mushroom Schizophyllum commune.</title>
        <authorList>
            <person name="Ohm R.A."/>
            <person name="de Jong J.F."/>
            <person name="Lugones L.G."/>
            <person name="Aerts A."/>
            <person name="Kothe E."/>
            <person name="Stajich J.E."/>
            <person name="de Vries R.P."/>
            <person name="Record E."/>
            <person name="Levasseur A."/>
            <person name="Baker S.E."/>
            <person name="Bartholomew K.A."/>
            <person name="Coutinho P.M."/>
            <person name="Erdmann S."/>
            <person name="Fowler T.J."/>
            <person name="Gathman A.C."/>
            <person name="Lombard V."/>
            <person name="Henrissat B."/>
            <person name="Knabe N."/>
            <person name="Kuees U."/>
            <person name="Lilly W.W."/>
            <person name="Lindquist E."/>
            <person name="Lucas S."/>
            <person name="Magnuson J.K."/>
            <person name="Piumi F."/>
            <person name="Raudaskoski M."/>
            <person name="Salamov A."/>
            <person name="Schmutz J."/>
            <person name="Schwarze F.W.M.R."/>
            <person name="vanKuyk P.A."/>
            <person name="Horton J.S."/>
            <person name="Grigoriev I.V."/>
            <person name="Woesten H.A.B."/>
        </authorList>
    </citation>
    <scope>NUCLEOTIDE SEQUENCE [LARGE SCALE GENOMIC DNA]</scope>
    <source>
        <strain evidence="10">H4-8 / FGSC 9210</strain>
    </source>
</reference>
<dbReference type="InterPro" id="IPR013471">
    <property type="entry name" value="RNase_Z/BN"/>
</dbReference>
<dbReference type="PANTHER" id="PTHR46018:SF2">
    <property type="entry name" value="ZINC PHOSPHODIESTERASE ELAC PROTEIN 1"/>
    <property type="match status" value="1"/>
</dbReference>
<name>D8PPD7_SCHCM</name>
<dbReference type="PANTHER" id="PTHR46018">
    <property type="entry name" value="ZINC PHOSPHODIESTERASE ELAC PROTEIN 1"/>
    <property type="match status" value="1"/>
</dbReference>
<dbReference type="HOGENOM" id="CLU_031317_2_2_1"/>
<dbReference type="EMBL" id="GL377302">
    <property type="protein sequence ID" value="EFJ01604.1"/>
    <property type="molecule type" value="Genomic_DNA"/>
</dbReference>
<evidence type="ECO:0000256" key="3">
    <source>
        <dbReference type="ARBA" id="ARBA00022694"/>
    </source>
</evidence>
<dbReference type="OMA" id="GTQRQMM"/>
<evidence type="ECO:0000256" key="6">
    <source>
        <dbReference type="ARBA" id="ARBA00022759"/>
    </source>
</evidence>
<dbReference type="VEuPathDB" id="FungiDB:SCHCODRAFT_02621657"/>
<dbReference type="Pfam" id="PF23023">
    <property type="entry name" value="Anti-Pycsar_Apyc1"/>
    <property type="match status" value="1"/>
</dbReference>
<dbReference type="Gene3D" id="3.60.15.10">
    <property type="entry name" value="Ribonuclease Z/Hydroxyacylglutathione hydrolase-like"/>
    <property type="match status" value="1"/>
</dbReference>
<dbReference type="InterPro" id="IPR036866">
    <property type="entry name" value="RibonucZ/Hydroxyglut_hydro"/>
</dbReference>
<evidence type="ECO:0000256" key="4">
    <source>
        <dbReference type="ARBA" id="ARBA00022722"/>
    </source>
</evidence>
<dbReference type="STRING" id="578458.D8PPD7"/>
<protein>
    <submittedName>
        <fullName evidence="9">Uncharacterized protein</fullName>
    </submittedName>
</protein>
<dbReference type="VEuPathDB" id="FungiDB:SCHCODRAFT_02621655"/>
<evidence type="ECO:0000256" key="7">
    <source>
        <dbReference type="ARBA" id="ARBA00022801"/>
    </source>
</evidence>
<keyword evidence="5" id="KW-0479">Metal-binding</keyword>
<gene>
    <name evidence="9" type="ORF">SCHCODRAFT_12586</name>
</gene>
<evidence type="ECO:0000313" key="10">
    <source>
        <dbReference type="Proteomes" id="UP000007431"/>
    </source>
</evidence>
<dbReference type="CDD" id="cd07717">
    <property type="entry name" value="RNaseZ_ZiPD-like_MBL-fold"/>
    <property type="match status" value="1"/>
</dbReference>
<dbReference type="InParanoid" id="D8PPD7"/>
<keyword evidence="6" id="KW-0255">Endonuclease</keyword>
<comment type="cofactor">
    <cofactor evidence="1">
        <name>Zn(2+)</name>
        <dbReference type="ChEBI" id="CHEBI:29105"/>
    </cofactor>
</comment>
<dbReference type="AlphaFoldDB" id="D8PPD7"/>
<dbReference type="HAMAP" id="MF_01818">
    <property type="entry name" value="RNase_Z_BN"/>
    <property type="match status" value="1"/>
</dbReference>
<dbReference type="SUPFAM" id="SSF56281">
    <property type="entry name" value="Metallo-hydrolase/oxidoreductase"/>
    <property type="match status" value="1"/>
</dbReference>
<keyword evidence="10" id="KW-1185">Reference proteome</keyword>
<keyword evidence="8" id="KW-0862">Zinc</keyword>
<keyword evidence="3" id="KW-0819">tRNA processing</keyword>
<organism evidence="10">
    <name type="scientific">Schizophyllum commune (strain H4-8 / FGSC 9210)</name>
    <name type="common">Split gill fungus</name>
    <dbReference type="NCBI Taxonomy" id="578458"/>
    <lineage>
        <taxon>Eukaryota</taxon>
        <taxon>Fungi</taxon>
        <taxon>Dikarya</taxon>
        <taxon>Basidiomycota</taxon>
        <taxon>Agaricomycotina</taxon>
        <taxon>Agaricomycetes</taxon>
        <taxon>Agaricomycetidae</taxon>
        <taxon>Agaricales</taxon>
        <taxon>Schizophyllaceae</taxon>
        <taxon>Schizophyllum</taxon>
    </lineage>
</organism>
<evidence type="ECO:0000256" key="8">
    <source>
        <dbReference type="ARBA" id="ARBA00022833"/>
    </source>
</evidence>
<evidence type="ECO:0000313" key="9">
    <source>
        <dbReference type="EMBL" id="EFJ01604.1"/>
    </source>
</evidence>
<keyword evidence="4" id="KW-0540">Nuclease</keyword>
<dbReference type="GO" id="GO:0005634">
    <property type="term" value="C:nucleus"/>
    <property type="evidence" value="ECO:0007669"/>
    <property type="project" value="TreeGrafter"/>
</dbReference>
<dbReference type="GO" id="GO:0046872">
    <property type="term" value="F:metal ion binding"/>
    <property type="evidence" value="ECO:0007669"/>
    <property type="project" value="UniProtKB-KW"/>
</dbReference>
<dbReference type="eggNOG" id="KOG2121">
    <property type="taxonomic scope" value="Eukaryota"/>
</dbReference>
<keyword evidence="7" id="KW-0378">Hydrolase</keyword>
<evidence type="ECO:0000256" key="1">
    <source>
        <dbReference type="ARBA" id="ARBA00001947"/>
    </source>
</evidence>
<dbReference type="Proteomes" id="UP000007431">
    <property type="component" value="Unassembled WGS sequence"/>
</dbReference>
<proteinExistence type="inferred from homology"/>
<dbReference type="GO" id="GO:0042781">
    <property type="term" value="F:3'-tRNA processing endoribonuclease activity"/>
    <property type="evidence" value="ECO:0007669"/>
    <property type="project" value="TreeGrafter"/>
</dbReference>
<comment type="subunit">
    <text evidence="2">Homodimer.</text>
</comment>
<evidence type="ECO:0000256" key="2">
    <source>
        <dbReference type="ARBA" id="ARBA00011738"/>
    </source>
</evidence>